<keyword evidence="4" id="KW-1185">Reference proteome</keyword>
<evidence type="ECO:0000313" key="3">
    <source>
        <dbReference type="EMBL" id="KAG9239665.1"/>
    </source>
</evidence>
<keyword evidence="2" id="KW-0812">Transmembrane</keyword>
<protein>
    <submittedName>
        <fullName evidence="3">Uncharacterized protein</fullName>
    </submittedName>
</protein>
<dbReference type="AlphaFoldDB" id="A0A9P7YTU9"/>
<keyword evidence="2" id="KW-0472">Membrane</keyword>
<feature type="compositionally biased region" description="Low complexity" evidence="1">
    <location>
        <begin position="33"/>
        <end position="51"/>
    </location>
</feature>
<gene>
    <name evidence="3" type="ORF">BJ875DRAFT_365185</name>
</gene>
<name>A0A9P7YTU9_9HELO</name>
<reference evidence="3" key="1">
    <citation type="journal article" date="2021" name="IMA Fungus">
        <title>Genomic characterization of three marine fungi, including Emericellopsis atlantica sp. nov. with signatures of a generalist lifestyle and marine biomass degradation.</title>
        <authorList>
            <person name="Hagestad O.C."/>
            <person name="Hou L."/>
            <person name="Andersen J.H."/>
            <person name="Hansen E.H."/>
            <person name="Altermark B."/>
            <person name="Li C."/>
            <person name="Kuhnert E."/>
            <person name="Cox R.J."/>
            <person name="Crous P.W."/>
            <person name="Spatafora J.W."/>
            <person name="Lail K."/>
            <person name="Amirebrahimi M."/>
            <person name="Lipzen A."/>
            <person name="Pangilinan J."/>
            <person name="Andreopoulos W."/>
            <person name="Hayes R.D."/>
            <person name="Ng V."/>
            <person name="Grigoriev I.V."/>
            <person name="Jackson S.A."/>
            <person name="Sutton T.D.S."/>
            <person name="Dobson A.D.W."/>
            <person name="Rama T."/>
        </authorList>
    </citation>
    <scope>NUCLEOTIDE SEQUENCE</scope>
    <source>
        <strain evidence="3">TRa018bII</strain>
    </source>
</reference>
<evidence type="ECO:0000256" key="1">
    <source>
        <dbReference type="SAM" id="MobiDB-lite"/>
    </source>
</evidence>
<dbReference type="EMBL" id="MU251357">
    <property type="protein sequence ID" value="KAG9239665.1"/>
    <property type="molecule type" value="Genomic_DNA"/>
</dbReference>
<accession>A0A9P7YTU9</accession>
<feature type="transmembrane region" description="Helical" evidence="2">
    <location>
        <begin position="77"/>
        <end position="100"/>
    </location>
</feature>
<sequence length="238" mass="25518">MNHLRTPPVPKLPFHVTHPPPQATYHPPHNHHQSTSFSSSSSTYSHPTLTHNPTFTPQTEYMRQLLALDSIPSLHNILAASSTWLLLAGFIILPGTFTTLQKSNPTSELISTTLSTVQHIPLLILASISSALGALGMLTLLFLHRDNYIWIGSRVLLPGVMNSVMGMLGTLVGVYGSQKGVWSTSAIVTGSVVGGVGVVCGGLWGVYNFVLLGAVKKGHEREVGVGVVGLGIKEKRFL</sequence>
<evidence type="ECO:0000313" key="4">
    <source>
        <dbReference type="Proteomes" id="UP000824998"/>
    </source>
</evidence>
<dbReference type="OrthoDB" id="3254104at2759"/>
<feature type="transmembrane region" description="Helical" evidence="2">
    <location>
        <begin position="120"/>
        <end position="143"/>
    </location>
</feature>
<feature type="region of interest" description="Disordered" evidence="1">
    <location>
        <begin position="1"/>
        <end position="53"/>
    </location>
</feature>
<proteinExistence type="predicted"/>
<evidence type="ECO:0000256" key="2">
    <source>
        <dbReference type="SAM" id="Phobius"/>
    </source>
</evidence>
<dbReference type="Proteomes" id="UP000824998">
    <property type="component" value="Unassembled WGS sequence"/>
</dbReference>
<comment type="caution">
    <text evidence="3">The sequence shown here is derived from an EMBL/GenBank/DDBJ whole genome shotgun (WGS) entry which is preliminary data.</text>
</comment>
<feature type="transmembrane region" description="Helical" evidence="2">
    <location>
        <begin position="155"/>
        <end position="175"/>
    </location>
</feature>
<keyword evidence="2" id="KW-1133">Transmembrane helix</keyword>
<organism evidence="3 4">
    <name type="scientific">Amylocarpus encephaloides</name>
    <dbReference type="NCBI Taxonomy" id="45428"/>
    <lineage>
        <taxon>Eukaryota</taxon>
        <taxon>Fungi</taxon>
        <taxon>Dikarya</taxon>
        <taxon>Ascomycota</taxon>
        <taxon>Pezizomycotina</taxon>
        <taxon>Leotiomycetes</taxon>
        <taxon>Helotiales</taxon>
        <taxon>Helotiales incertae sedis</taxon>
        <taxon>Amylocarpus</taxon>
    </lineage>
</organism>
<feature type="transmembrane region" description="Helical" evidence="2">
    <location>
        <begin position="187"/>
        <end position="211"/>
    </location>
</feature>